<reference evidence="2 3" key="1">
    <citation type="submission" date="2019-11" db="EMBL/GenBank/DDBJ databases">
        <title>Metabolism of dissolved organic matter in forest soils.</title>
        <authorList>
            <person name="Cyle K.T."/>
            <person name="Wilhelm R.C."/>
            <person name="Martinez C.E."/>
        </authorList>
    </citation>
    <scope>NUCLEOTIDE SEQUENCE [LARGE SCALE GENOMIC DNA]</scope>
    <source>
        <strain evidence="2 3">5N</strain>
    </source>
</reference>
<evidence type="ECO:0000259" key="1">
    <source>
        <dbReference type="SMART" id="SM00829"/>
    </source>
</evidence>
<dbReference type="SMART" id="SM00829">
    <property type="entry name" value="PKS_ER"/>
    <property type="match status" value="1"/>
</dbReference>
<keyword evidence="3" id="KW-1185">Reference proteome</keyword>
<dbReference type="InterPro" id="IPR036291">
    <property type="entry name" value="NAD(P)-bd_dom_sf"/>
</dbReference>
<gene>
    <name evidence="2" type="ORF">GNZ13_04060</name>
</gene>
<evidence type="ECO:0000313" key="3">
    <source>
        <dbReference type="Proteomes" id="UP000655523"/>
    </source>
</evidence>
<dbReference type="Gene3D" id="3.90.180.10">
    <property type="entry name" value="Medium-chain alcohol dehydrogenases, catalytic domain"/>
    <property type="match status" value="1"/>
</dbReference>
<dbReference type="PANTHER" id="PTHR45033">
    <property type="match status" value="1"/>
</dbReference>
<dbReference type="CDD" id="cd08276">
    <property type="entry name" value="MDR7"/>
    <property type="match status" value="1"/>
</dbReference>
<comment type="caution">
    <text evidence="2">The sequence shown here is derived from an EMBL/GenBank/DDBJ whole genome shotgun (WGS) entry which is preliminary data.</text>
</comment>
<dbReference type="AlphaFoldDB" id="A0A972NL53"/>
<dbReference type="SUPFAM" id="SSF51735">
    <property type="entry name" value="NAD(P)-binding Rossmann-fold domains"/>
    <property type="match status" value="1"/>
</dbReference>
<dbReference type="InterPro" id="IPR013154">
    <property type="entry name" value="ADH-like_N"/>
</dbReference>
<proteinExistence type="predicted"/>
<dbReference type="RefSeq" id="WP_172160732.1">
    <property type="nucleotide sequence ID" value="NZ_WOEZ01000020.1"/>
</dbReference>
<dbReference type="InterPro" id="IPR013149">
    <property type="entry name" value="ADH-like_C"/>
</dbReference>
<name>A0A972NL53_9BURK</name>
<dbReference type="InterPro" id="IPR052711">
    <property type="entry name" value="Zinc_ADH-like"/>
</dbReference>
<dbReference type="InterPro" id="IPR011032">
    <property type="entry name" value="GroES-like_sf"/>
</dbReference>
<organism evidence="2 3">
    <name type="scientific">Paraburkholderia elongata</name>
    <dbReference type="NCBI Taxonomy" id="2675747"/>
    <lineage>
        <taxon>Bacteria</taxon>
        <taxon>Pseudomonadati</taxon>
        <taxon>Pseudomonadota</taxon>
        <taxon>Betaproteobacteria</taxon>
        <taxon>Burkholderiales</taxon>
        <taxon>Burkholderiaceae</taxon>
        <taxon>Paraburkholderia</taxon>
    </lineage>
</organism>
<feature type="domain" description="Enoyl reductase (ER)" evidence="1">
    <location>
        <begin position="10"/>
        <end position="335"/>
    </location>
</feature>
<protein>
    <submittedName>
        <fullName evidence="2">Zinc-binding dehydrogenase</fullName>
    </submittedName>
</protein>
<dbReference type="PANTHER" id="PTHR45033:SF2">
    <property type="entry name" value="ZINC-TYPE ALCOHOL DEHYDROGENASE-LIKE PROTEIN C1773.06C"/>
    <property type="match status" value="1"/>
</dbReference>
<dbReference type="GO" id="GO:0016491">
    <property type="term" value="F:oxidoreductase activity"/>
    <property type="evidence" value="ECO:0007669"/>
    <property type="project" value="InterPro"/>
</dbReference>
<dbReference type="Pfam" id="PF00107">
    <property type="entry name" value="ADH_zinc_N"/>
    <property type="match status" value="1"/>
</dbReference>
<dbReference type="EMBL" id="WOEZ01000020">
    <property type="protein sequence ID" value="NPT53807.1"/>
    <property type="molecule type" value="Genomic_DNA"/>
</dbReference>
<dbReference type="Proteomes" id="UP000655523">
    <property type="component" value="Unassembled WGS sequence"/>
</dbReference>
<evidence type="ECO:0000313" key="2">
    <source>
        <dbReference type="EMBL" id="NPT53807.1"/>
    </source>
</evidence>
<accession>A0A972NL53</accession>
<sequence length="339" mass="35480">MKAFRFDKLAGLHDLTLHDEHQPVPQRGEVLVKIRAVSLNRRDLLIAEGGYPGPVAEGRVPCSDAAGDVIAVGEGVSAFRAGDRVISTYHPRWFGGRPPATVSNDTYGNGADGWLMEYKAVSQEAIVPLPSGLSYQEGCTLPCAAVTAWNALSGPSPIRAGDTVLTLGSGGVSVFAIQLAKVLGATVISTTSSEHKGARLRQLGADRIVNYSDIEAWGRHVKQELTDGLGVDRVVDVVGAGALYHSLTAVRRGGGVVLVGQLSTAGPALEAAQITASGATLRPVRVGDRALLEELLRAVANARVKPVISQEFAFADSRAAMEALGSSEHVGKIVIALPD</sequence>
<dbReference type="Gene3D" id="3.40.50.720">
    <property type="entry name" value="NAD(P)-binding Rossmann-like Domain"/>
    <property type="match status" value="1"/>
</dbReference>
<dbReference type="InterPro" id="IPR020843">
    <property type="entry name" value="ER"/>
</dbReference>
<dbReference type="SUPFAM" id="SSF50129">
    <property type="entry name" value="GroES-like"/>
    <property type="match status" value="1"/>
</dbReference>
<dbReference type="Pfam" id="PF08240">
    <property type="entry name" value="ADH_N"/>
    <property type="match status" value="1"/>
</dbReference>